<dbReference type="Gene3D" id="3.90.1720.10">
    <property type="entry name" value="endopeptidase domain like (from Nostoc punctiforme)"/>
    <property type="match status" value="1"/>
</dbReference>
<keyword evidence="2" id="KW-0436">Ligase</keyword>
<gene>
    <name evidence="8" type="ORF">Ae201684_002741</name>
</gene>
<dbReference type="InterPro" id="IPR005494">
    <property type="entry name" value="GSPS_pre-ATP-grasp-like_dom"/>
</dbReference>
<dbReference type="VEuPathDB" id="FungiDB:AeMF1_016016"/>
<dbReference type="Proteomes" id="UP000481153">
    <property type="component" value="Unassembled WGS sequence"/>
</dbReference>
<dbReference type="SUPFAM" id="SSF54001">
    <property type="entry name" value="Cysteine proteinases"/>
    <property type="match status" value="1"/>
</dbReference>
<name>A0A6G0XPX5_9STRA</name>
<comment type="caution">
    <text evidence="8">The sequence shown here is derived from an EMBL/GenBank/DDBJ whole genome shotgun (WGS) entry which is preliminary data.</text>
</comment>
<evidence type="ECO:0000313" key="8">
    <source>
        <dbReference type="EMBL" id="KAF0742339.1"/>
    </source>
</evidence>
<proteinExistence type="inferred from homology"/>
<dbReference type="GO" id="GO:0046872">
    <property type="term" value="F:metal ion binding"/>
    <property type="evidence" value="ECO:0007669"/>
    <property type="project" value="UniProtKB-KW"/>
</dbReference>
<dbReference type="AlphaFoldDB" id="A0A6G0XPX5"/>
<dbReference type="PROSITE" id="PS50911">
    <property type="entry name" value="CHAP"/>
    <property type="match status" value="1"/>
</dbReference>
<dbReference type="InterPro" id="IPR007921">
    <property type="entry name" value="CHAP_dom"/>
</dbReference>
<evidence type="ECO:0000259" key="7">
    <source>
        <dbReference type="PROSITE" id="PS50911"/>
    </source>
</evidence>
<sequence length="491" mass="54151">MCVAWRLRRHYTSAAEKSLSKAPFGTLLGITDGGVHVYSSDYSSLDPAVRSNRAHFQSLLGTVTTGYKWQCVELARRYLLVNYGVVFDNIAMAYDIFRLRTVTRVADDQLICMHAYPNGVSTDRPGKSSLVIWDPVGEFTQTGHVAVVVAVTDTHVDIVEQNVHDAVWPSHRHYSRRLPARVDPNTGAYSITCTYPGSSIMGWMSIDFSSEYNYEDVPLVTSQDLRSVGDHQFAMSSSGHAALEFATDQLQHMILDATDYVLQHSERYHDTFAGIPCALWPQIRAAWFAQKPDSLVSQFAFALTDDGLHWTGFRSNSLPDNVLARGATHSTEAALVQAWQSLDVRGPLHMLMDSPAHAVAYAAAKKAGLTCHSVPSVNSLAKDDSGKGFVDAHGNPVQTLWHATPWPTLLLSHHPALTDRSVRWIEPLWTVLSNASAMAPVLRELYPRHPILQPATMNATSAPPVLHTYAVKERYAGAFVQTSSQTSVPLS</sequence>
<evidence type="ECO:0000256" key="1">
    <source>
        <dbReference type="ARBA" id="ARBA00008227"/>
    </source>
</evidence>
<keyword evidence="3" id="KW-0479">Metal-binding</keyword>
<dbReference type="GO" id="GO:0005524">
    <property type="term" value="F:ATP binding"/>
    <property type="evidence" value="ECO:0007669"/>
    <property type="project" value="UniProtKB-KW"/>
</dbReference>
<protein>
    <recommendedName>
        <fullName evidence="7">Peptidase C51 domain-containing protein</fullName>
    </recommendedName>
</protein>
<organism evidence="8 9">
    <name type="scientific">Aphanomyces euteiches</name>
    <dbReference type="NCBI Taxonomy" id="100861"/>
    <lineage>
        <taxon>Eukaryota</taxon>
        <taxon>Sar</taxon>
        <taxon>Stramenopiles</taxon>
        <taxon>Oomycota</taxon>
        <taxon>Saprolegniomycetes</taxon>
        <taxon>Saprolegniales</taxon>
        <taxon>Verrucalvaceae</taxon>
        <taxon>Aphanomyces</taxon>
    </lineage>
</organism>
<comment type="similarity">
    <text evidence="1">In the C-terminal section; belongs to the glutathionylspermidine synthase preATP-grasp family.</text>
</comment>
<evidence type="ECO:0000313" key="9">
    <source>
        <dbReference type="Proteomes" id="UP000481153"/>
    </source>
</evidence>
<dbReference type="InterPro" id="IPR051705">
    <property type="entry name" value="Gsp_Synthetase/Amidase"/>
</dbReference>
<dbReference type="Pfam" id="PF05257">
    <property type="entry name" value="CHAP"/>
    <property type="match status" value="1"/>
</dbReference>
<reference evidence="8 9" key="1">
    <citation type="submission" date="2019-07" db="EMBL/GenBank/DDBJ databases">
        <title>Genomics analysis of Aphanomyces spp. identifies a new class of oomycete effector associated with host adaptation.</title>
        <authorList>
            <person name="Gaulin E."/>
        </authorList>
    </citation>
    <scope>NUCLEOTIDE SEQUENCE [LARGE SCALE GENOMIC DNA]</scope>
    <source>
        <strain evidence="8 9">ATCC 201684</strain>
    </source>
</reference>
<dbReference type="InterPro" id="IPR038765">
    <property type="entry name" value="Papain-like_cys_pep_sf"/>
</dbReference>
<keyword evidence="6" id="KW-0460">Magnesium</keyword>
<dbReference type="GO" id="GO:0016874">
    <property type="term" value="F:ligase activity"/>
    <property type="evidence" value="ECO:0007669"/>
    <property type="project" value="UniProtKB-KW"/>
</dbReference>
<evidence type="ECO:0000256" key="3">
    <source>
        <dbReference type="ARBA" id="ARBA00022723"/>
    </source>
</evidence>
<dbReference type="Pfam" id="PF03738">
    <property type="entry name" value="GSP_synth"/>
    <property type="match status" value="1"/>
</dbReference>
<keyword evidence="4" id="KW-0547">Nucleotide-binding</keyword>
<dbReference type="PANTHER" id="PTHR30094:SF0">
    <property type="entry name" value="BIFUNCTIONAL GLUTATHIONYLSPERMIDINE SYNTHETASE_AMIDASE-RELATED"/>
    <property type="match status" value="1"/>
</dbReference>
<accession>A0A6G0XPX5</accession>
<keyword evidence="5" id="KW-0067">ATP-binding</keyword>
<evidence type="ECO:0000256" key="6">
    <source>
        <dbReference type="ARBA" id="ARBA00022842"/>
    </source>
</evidence>
<evidence type="ECO:0000256" key="2">
    <source>
        <dbReference type="ARBA" id="ARBA00022598"/>
    </source>
</evidence>
<dbReference type="SUPFAM" id="SSF56059">
    <property type="entry name" value="Glutathione synthetase ATP-binding domain-like"/>
    <property type="match status" value="1"/>
</dbReference>
<dbReference type="InterPro" id="IPR016185">
    <property type="entry name" value="PreATP-grasp_dom_sf"/>
</dbReference>
<feature type="domain" description="Peptidase C51" evidence="7">
    <location>
        <begin position="46"/>
        <end position="191"/>
    </location>
</feature>
<dbReference type="EMBL" id="VJMJ01000029">
    <property type="protein sequence ID" value="KAF0742339.1"/>
    <property type="molecule type" value="Genomic_DNA"/>
</dbReference>
<evidence type="ECO:0000256" key="4">
    <source>
        <dbReference type="ARBA" id="ARBA00022741"/>
    </source>
</evidence>
<evidence type="ECO:0000256" key="5">
    <source>
        <dbReference type="ARBA" id="ARBA00022840"/>
    </source>
</evidence>
<dbReference type="SUPFAM" id="SSF52440">
    <property type="entry name" value="PreATP-grasp domain"/>
    <property type="match status" value="1"/>
</dbReference>
<keyword evidence="9" id="KW-1185">Reference proteome</keyword>
<dbReference type="PANTHER" id="PTHR30094">
    <property type="entry name" value="BIFUNCTIONAL GLUTATHIONYLSPERMIDINE SYNTHETASE/AMIDASE-RELATED"/>
    <property type="match status" value="1"/>
</dbReference>